<name>A0ABR1WVQ3_9PEZI</name>
<sequence length="703" mass="78577">MTASHTVDRLASPVLLRKIDELREKNISQHVPLPQLVVVGDQSSGKSSLLETLTGIPFERDVELCTRYATQITSRRDPESRVTVTIIPGPDASDEHKKRLSNFSVESLANEDFRGQLAKILTQTAKVNIAMGIRTETTGSGGKIFSKDVLKIEKCGPDEDYLTVIDVPGIFRNINEGVTTTADIELVRAMVEKYIKDSRAIILAVLSSNVHVDNQEILTLASRYDPTGERTLGVLTKPDLVKESSEKKRVCDLVLGKKRPLTLGYYVVRNRGADQAADDRTIDESIFDEEPWTGLPKERVGAKALRVALCELLDRLARREFPLIRKQFKADLNKTQEQLGHLDIVKNALNGSYSDEKVFKLSGMRLVTHIVNLSDLFHDGFAQYSHLHKFQDAGSTTTPSTSTDSCGDAETENMNEVCERAVRGLLYSINLDLFPELDGLLNIEGEATAPDEDTMGWINEMYMESRNMDLGTFGGNVFSMAFKKQSTRWEEMTRSYLSKVILVVHNFIVGTLGMVCPDVRVGKMIWSNINDTLLVRYKAAMEQAMLLVRVEREKRPYTLNKEFSERLQLAQEARTAALIKAAGCTKNASPYDKSITVTPNVIKAASANQSNVERVNQEIHDKLRAYYDLALCRFVDSVFQQAVDYSLLMGPDTPLAVFDQDWVINLEAGPLEDIAGESKVSKSRRAILARKIKDLTEAMDILK</sequence>
<dbReference type="Gene3D" id="3.40.50.300">
    <property type="entry name" value="P-loop containing nucleotide triphosphate hydrolases"/>
    <property type="match status" value="1"/>
</dbReference>
<reference evidence="5 6" key="1">
    <citation type="submission" date="2023-01" db="EMBL/GenBank/DDBJ databases">
        <title>Analysis of 21 Apiospora genomes using comparative genomics revels a genus with tremendous synthesis potential of carbohydrate active enzymes and secondary metabolites.</title>
        <authorList>
            <person name="Sorensen T."/>
        </authorList>
    </citation>
    <scope>NUCLEOTIDE SEQUENCE [LARGE SCALE GENOMIC DNA]</scope>
    <source>
        <strain evidence="5 6">CBS 135458</strain>
    </source>
</reference>
<keyword evidence="1" id="KW-0547">Nucleotide-binding</keyword>
<evidence type="ECO:0000259" key="3">
    <source>
        <dbReference type="PROSITE" id="PS51388"/>
    </source>
</evidence>
<dbReference type="InterPro" id="IPR020850">
    <property type="entry name" value="GED_dom"/>
</dbReference>
<dbReference type="EMBL" id="JAQQWL010000002">
    <property type="protein sequence ID" value="KAK8087230.1"/>
    <property type="molecule type" value="Genomic_DNA"/>
</dbReference>
<dbReference type="GeneID" id="92086676"/>
<dbReference type="InterPro" id="IPR027417">
    <property type="entry name" value="P-loop_NTPase"/>
</dbReference>
<dbReference type="PANTHER" id="PTHR11566">
    <property type="entry name" value="DYNAMIN"/>
    <property type="match status" value="1"/>
</dbReference>
<dbReference type="InterPro" id="IPR000375">
    <property type="entry name" value="Dynamin_stalk"/>
</dbReference>
<dbReference type="PROSITE" id="PS51718">
    <property type="entry name" value="G_DYNAMIN_2"/>
    <property type="match status" value="1"/>
</dbReference>
<dbReference type="CDD" id="cd08771">
    <property type="entry name" value="DLP_1"/>
    <property type="match status" value="1"/>
</dbReference>
<feature type="domain" description="GED" evidence="3">
    <location>
        <begin position="616"/>
        <end position="703"/>
    </location>
</feature>
<evidence type="ECO:0000313" key="6">
    <source>
        <dbReference type="Proteomes" id="UP001480595"/>
    </source>
</evidence>
<proteinExistence type="predicted"/>
<dbReference type="PROSITE" id="PS51388">
    <property type="entry name" value="GED"/>
    <property type="match status" value="1"/>
</dbReference>
<evidence type="ECO:0000256" key="1">
    <source>
        <dbReference type="ARBA" id="ARBA00022741"/>
    </source>
</evidence>
<dbReference type="Pfam" id="PF00350">
    <property type="entry name" value="Dynamin_N"/>
    <property type="match status" value="1"/>
</dbReference>
<feature type="domain" description="Dynamin-type G" evidence="4">
    <location>
        <begin position="30"/>
        <end position="322"/>
    </location>
</feature>
<protein>
    <submittedName>
        <fullName evidence="5">Uncharacterized protein</fullName>
    </submittedName>
</protein>
<dbReference type="SMART" id="SM00053">
    <property type="entry name" value="DYNc"/>
    <property type="match status" value="1"/>
</dbReference>
<dbReference type="InterPro" id="IPR030381">
    <property type="entry name" value="G_DYNAMIN_dom"/>
</dbReference>
<dbReference type="PANTHER" id="PTHR11566:SF215">
    <property type="entry name" value="DYNAMIN GTPASE"/>
    <property type="match status" value="1"/>
</dbReference>
<gene>
    <name evidence="5" type="ORF">PG994_002204</name>
</gene>
<comment type="caution">
    <text evidence="5">The sequence shown here is derived from an EMBL/GenBank/DDBJ whole genome shotgun (WGS) entry which is preliminary data.</text>
</comment>
<accession>A0ABR1WVQ3</accession>
<evidence type="ECO:0000259" key="4">
    <source>
        <dbReference type="PROSITE" id="PS51718"/>
    </source>
</evidence>
<dbReference type="InterPro" id="IPR001401">
    <property type="entry name" value="Dynamin_GTPase"/>
</dbReference>
<dbReference type="Gene3D" id="1.20.120.1240">
    <property type="entry name" value="Dynamin, middle domain"/>
    <property type="match status" value="1"/>
</dbReference>
<evidence type="ECO:0000313" key="5">
    <source>
        <dbReference type="EMBL" id="KAK8087230.1"/>
    </source>
</evidence>
<evidence type="ECO:0000256" key="2">
    <source>
        <dbReference type="ARBA" id="ARBA00023134"/>
    </source>
</evidence>
<keyword evidence="6" id="KW-1185">Reference proteome</keyword>
<dbReference type="InterPro" id="IPR022812">
    <property type="entry name" value="Dynamin"/>
</dbReference>
<dbReference type="PRINTS" id="PR00195">
    <property type="entry name" value="DYNAMIN"/>
</dbReference>
<organism evidence="5 6">
    <name type="scientific">Apiospora phragmitis</name>
    <dbReference type="NCBI Taxonomy" id="2905665"/>
    <lineage>
        <taxon>Eukaryota</taxon>
        <taxon>Fungi</taxon>
        <taxon>Dikarya</taxon>
        <taxon>Ascomycota</taxon>
        <taxon>Pezizomycotina</taxon>
        <taxon>Sordariomycetes</taxon>
        <taxon>Xylariomycetidae</taxon>
        <taxon>Amphisphaeriales</taxon>
        <taxon>Apiosporaceae</taxon>
        <taxon>Apiospora</taxon>
    </lineage>
</organism>
<dbReference type="InterPro" id="IPR045063">
    <property type="entry name" value="Dynamin_N"/>
</dbReference>
<dbReference type="RefSeq" id="XP_066721754.1">
    <property type="nucleotide sequence ID" value="XM_066853613.1"/>
</dbReference>
<dbReference type="Proteomes" id="UP001480595">
    <property type="component" value="Unassembled WGS sequence"/>
</dbReference>
<dbReference type="Pfam" id="PF01031">
    <property type="entry name" value="Dynamin_M"/>
    <property type="match status" value="1"/>
</dbReference>
<dbReference type="SUPFAM" id="SSF52540">
    <property type="entry name" value="P-loop containing nucleoside triphosphate hydrolases"/>
    <property type="match status" value="1"/>
</dbReference>
<keyword evidence="2" id="KW-0342">GTP-binding</keyword>